<proteinExistence type="predicted"/>
<dbReference type="SUPFAM" id="SSF103642">
    <property type="entry name" value="Sec-C motif"/>
    <property type="match status" value="1"/>
</dbReference>
<sequence length="489" mass="56156">MLKKIIKETGSNSSEEKLASYADDAFLGLWAYPNVYSDEGLSKNKTGVEVCDLLVVFNNNVIIFSDKNCTFNHDIDVGVAWSRWFKKSVIASSKQLYGAEKFIREYPNRLFLDKKCTVNFPVEIKNDMRFFLIAVTNNSAKSASKYYDNVAVGSTGSLMSCFHFNADECYKKPFTIGDIYPEKTFTHVFDEVNLDLIFSTLNTITDFINYLCEKERVIRNGSLLLSGGEEATLGLYLLNDGVLIDSDKESGDNNYIIHEYMWKEYEESPQAKLHKAYSVGSVFWDDLIKNFSRSILNAEVGLGKDNDFNSHEMAVRELASESRISRYRLATSFLDKLKQVPSNRKSARLVESIDEKGRFYLFLFLPRDVGQDYTRYRLERVGMMRAYALVAQYKYKTVKKLTIIATEPKNSQGRSEDIMTCQFDNKLDRESRTIAKKFIEEEKILSDFLINSLDGIKFVEVTPRSKKVKRNEQCPCGSEIKYKLCHGRN</sequence>
<dbReference type="KEGG" id="yey:Y11_28651"/>
<evidence type="ECO:0000313" key="2">
    <source>
        <dbReference type="Proteomes" id="UP000008084"/>
    </source>
</evidence>
<dbReference type="RefSeq" id="WP_005164692.1">
    <property type="nucleotide sequence ID" value="NC_017564.1"/>
</dbReference>
<dbReference type="GeneID" id="31410838"/>
<reference evidence="1 2" key="1">
    <citation type="journal article" date="2011" name="J. Bacteriol.">
        <title>Complete genome sequence of Yersinia enterocolitica subsp. palearctica serogroup O:3.</title>
        <authorList>
            <person name="Batzilla J."/>
            <person name="Hoper D."/>
            <person name="Antonenka U."/>
            <person name="Heesemann J."/>
            <person name="Rakin A."/>
        </authorList>
    </citation>
    <scope>NUCLEOTIDE SEQUENCE [LARGE SCALE GENOMIC DNA]</scope>
    <source>
        <strain evidence="2">DSM 13030 / CIP 106945 / Y11</strain>
    </source>
</reference>
<dbReference type="Pfam" id="PF02810">
    <property type="entry name" value="SEC-C"/>
    <property type="match status" value="1"/>
</dbReference>
<dbReference type="EMBL" id="FR729477">
    <property type="protein sequence ID" value="CBY25316.1"/>
    <property type="molecule type" value="Genomic_DNA"/>
</dbReference>
<protein>
    <recommendedName>
        <fullName evidence="3">Preprotein translocase subunit SecA</fullName>
    </recommendedName>
</protein>
<dbReference type="Gene3D" id="3.10.450.50">
    <property type="match status" value="1"/>
</dbReference>
<evidence type="ECO:0008006" key="3">
    <source>
        <dbReference type="Google" id="ProtNLM"/>
    </source>
</evidence>
<dbReference type="InterPro" id="IPR004027">
    <property type="entry name" value="SEC_C_motif"/>
</dbReference>
<organism evidence="1 2">
    <name type="scientific">Yersinia enterocolitica subsp. palearctica serotype O:3 (strain DSM 13030 / CIP 106945 / Y11)</name>
    <dbReference type="NCBI Taxonomy" id="930944"/>
    <lineage>
        <taxon>Bacteria</taxon>
        <taxon>Pseudomonadati</taxon>
        <taxon>Pseudomonadota</taxon>
        <taxon>Gammaproteobacteria</taxon>
        <taxon>Enterobacterales</taxon>
        <taxon>Yersiniaceae</taxon>
        <taxon>Yersinia</taxon>
    </lineage>
</organism>
<name>A0A0H3NJQ3_YERE1</name>
<accession>A0A0H3NJQ3</accession>
<gene>
    <name evidence="1" type="ordered locus">Y11_28651</name>
</gene>
<dbReference type="Proteomes" id="UP000008084">
    <property type="component" value="Chromosome"/>
</dbReference>
<dbReference type="HOGENOM" id="CLU_045960_0_0_6"/>
<dbReference type="PATRIC" id="fig|930944.6.peg.2850"/>
<evidence type="ECO:0000313" key="1">
    <source>
        <dbReference type="EMBL" id="CBY25316.1"/>
    </source>
</evidence>
<dbReference type="AlphaFoldDB" id="A0A0H3NJQ3"/>